<accession>A0A3E2N9K3</accession>
<name>A0A3E2N9K3_9FIRM</name>
<evidence type="ECO:0000313" key="2">
    <source>
        <dbReference type="Proteomes" id="UP000260680"/>
    </source>
</evidence>
<dbReference type="AlphaFoldDB" id="A0A3E2N9K3"/>
<gene>
    <name evidence="1" type="ORF">DS742_17325</name>
</gene>
<organism evidence="1 2">
    <name type="scientific">Lacrimispora amygdalina</name>
    <dbReference type="NCBI Taxonomy" id="253257"/>
    <lineage>
        <taxon>Bacteria</taxon>
        <taxon>Bacillati</taxon>
        <taxon>Bacillota</taxon>
        <taxon>Clostridia</taxon>
        <taxon>Lachnospirales</taxon>
        <taxon>Lachnospiraceae</taxon>
        <taxon>Lacrimispora</taxon>
    </lineage>
</organism>
<comment type="caution">
    <text evidence="1">The sequence shown here is derived from an EMBL/GenBank/DDBJ whole genome shotgun (WGS) entry which is preliminary data.</text>
</comment>
<protein>
    <submittedName>
        <fullName evidence="1">Uncharacterized protein</fullName>
    </submittedName>
</protein>
<dbReference type="OrthoDB" id="1910595at2"/>
<evidence type="ECO:0000313" key="1">
    <source>
        <dbReference type="EMBL" id="RFZ77687.1"/>
    </source>
</evidence>
<reference evidence="1 2" key="1">
    <citation type="submission" date="2018-07" db="EMBL/GenBank/DDBJ databases">
        <title>New species, Clostridium PI-S10-A1B.</title>
        <authorList>
            <person name="Krishna G."/>
            <person name="Summeta K."/>
            <person name="Shikha S."/>
            <person name="Prabhu P.B."/>
            <person name="Suresh K."/>
        </authorList>
    </citation>
    <scope>NUCLEOTIDE SEQUENCE [LARGE SCALE GENOMIC DNA]</scope>
    <source>
        <strain evidence="1 2">PI-S10-A1B</strain>
    </source>
</reference>
<dbReference type="Proteomes" id="UP000260680">
    <property type="component" value="Unassembled WGS sequence"/>
</dbReference>
<sequence>MIKQASKLYTLGITVERRREKVRRLVEKKIPYDSPEMEKALSEFHTADMEWKRLEQEHLNYRAQFGIPKDALIK</sequence>
<proteinExistence type="predicted"/>
<dbReference type="EMBL" id="QOHO01000056">
    <property type="protein sequence ID" value="RFZ77687.1"/>
    <property type="molecule type" value="Genomic_DNA"/>
</dbReference>